<proteinExistence type="predicted"/>
<dbReference type="RefSeq" id="WP_345339399.1">
    <property type="nucleotide sequence ID" value="NZ_BAABLI010000008.1"/>
</dbReference>
<name>A0ABW4XKY3_9GAMM</name>
<reference evidence="4" key="1">
    <citation type="journal article" date="2019" name="Int. J. Syst. Evol. Microbiol.">
        <title>The Global Catalogue of Microorganisms (GCM) 10K type strain sequencing project: providing services to taxonomists for standard genome sequencing and annotation.</title>
        <authorList>
            <consortium name="The Broad Institute Genomics Platform"/>
            <consortium name="The Broad Institute Genome Sequencing Center for Infectious Disease"/>
            <person name="Wu L."/>
            <person name="Ma J."/>
        </authorList>
    </citation>
    <scope>NUCLEOTIDE SEQUENCE [LARGE SCALE GENOMIC DNA]</scope>
    <source>
        <strain evidence="4">CGMCC 1.10992</strain>
    </source>
</reference>
<organism evidence="3 4">
    <name type="scientific">Corallincola platygyrae</name>
    <dbReference type="NCBI Taxonomy" id="1193278"/>
    <lineage>
        <taxon>Bacteria</taxon>
        <taxon>Pseudomonadati</taxon>
        <taxon>Pseudomonadota</taxon>
        <taxon>Gammaproteobacteria</taxon>
        <taxon>Alteromonadales</taxon>
        <taxon>Psychromonadaceae</taxon>
        <taxon>Corallincola</taxon>
    </lineage>
</organism>
<gene>
    <name evidence="3" type="ORF">ACFSJ3_09535</name>
</gene>
<dbReference type="Proteomes" id="UP001597380">
    <property type="component" value="Unassembled WGS sequence"/>
</dbReference>
<dbReference type="EMBL" id="JBHUHT010000012">
    <property type="protein sequence ID" value="MFD2096225.1"/>
    <property type="molecule type" value="Genomic_DNA"/>
</dbReference>
<feature type="transmembrane region" description="Helical" evidence="2">
    <location>
        <begin position="6"/>
        <end position="29"/>
    </location>
</feature>
<sequence>MKAGKWLLGGLAVIVIVVGVLVFGVLGNLDSIVKSLVEKVGTKVTHVEVTLDSVSIKLLDGRGELKGLTLANPDGFDSDYLFDLSDIVLDIDPGSLAGPVYVINEIKVDGAKLIAEQKGTTTNLQTLLNGMKKEGDQGAQPEADPEAESSEAPDVKLAVEKLTLSNNAITLITEQWGEKKLTMPTIDMSNLGNKDNGLTPEQLTSEIVSRVTRAVEKRVTQELKKMAEEKVKEKAKGELLKQLGG</sequence>
<comment type="caution">
    <text evidence="3">The sequence shown here is derived from an EMBL/GenBank/DDBJ whole genome shotgun (WGS) entry which is preliminary data.</text>
</comment>
<evidence type="ECO:0000313" key="4">
    <source>
        <dbReference type="Proteomes" id="UP001597380"/>
    </source>
</evidence>
<evidence type="ECO:0000313" key="3">
    <source>
        <dbReference type="EMBL" id="MFD2096225.1"/>
    </source>
</evidence>
<keyword evidence="2" id="KW-1133">Transmembrane helix</keyword>
<keyword evidence="4" id="KW-1185">Reference proteome</keyword>
<feature type="region of interest" description="Disordered" evidence="1">
    <location>
        <begin position="133"/>
        <end position="153"/>
    </location>
</feature>
<keyword evidence="2" id="KW-0472">Membrane</keyword>
<evidence type="ECO:0000256" key="1">
    <source>
        <dbReference type="SAM" id="MobiDB-lite"/>
    </source>
</evidence>
<evidence type="ECO:0008006" key="5">
    <source>
        <dbReference type="Google" id="ProtNLM"/>
    </source>
</evidence>
<protein>
    <recommendedName>
        <fullName evidence="5">AsmA family protein</fullName>
    </recommendedName>
</protein>
<evidence type="ECO:0000256" key="2">
    <source>
        <dbReference type="SAM" id="Phobius"/>
    </source>
</evidence>
<keyword evidence="2" id="KW-0812">Transmembrane</keyword>
<accession>A0ABW4XKY3</accession>